<organism evidence="3 4">
    <name type="scientific">Chlorella sorokiniana</name>
    <name type="common">Freshwater green alga</name>
    <dbReference type="NCBI Taxonomy" id="3076"/>
    <lineage>
        <taxon>Eukaryota</taxon>
        <taxon>Viridiplantae</taxon>
        <taxon>Chlorophyta</taxon>
        <taxon>core chlorophytes</taxon>
        <taxon>Trebouxiophyceae</taxon>
        <taxon>Chlorellales</taxon>
        <taxon>Chlorellaceae</taxon>
        <taxon>Chlorella clade</taxon>
        <taxon>Chlorella</taxon>
    </lineage>
</organism>
<dbReference type="PANTHER" id="PTHR14000">
    <property type="entry name" value="FINGER CCCH DOMAIN PROTEIN, PUTATIVE (DUF3755)-RELATED"/>
    <property type="match status" value="1"/>
</dbReference>
<proteinExistence type="predicted"/>
<dbReference type="CDD" id="cd00167">
    <property type="entry name" value="SANT"/>
    <property type="match status" value="1"/>
</dbReference>
<sequence>MQPVMNPAAAAAALAAFPAAMAVALPPPAAGFLAPPSYPVSLDWTEEEQRALEAGMQRYPPDRFDVVQRYVKIAAMLPRKSVRDVALRCRWTLNQQLLKKRKPGEPLVPPAGALGGAKKPLGAGPGLLPSKAPALPPVPMMPGMAPGGAAAAAASPADGPTQAVIAGPIAQLLESNFTILNEFRSNMADFKVHENTQLLVQFRDNILAIINAMEAMGGVMAQMPQLPVRLNVDLANNFLPSRPASVPAYNLAMPPPQPALNAPGMVPC</sequence>
<dbReference type="EMBL" id="LHPG02000001">
    <property type="protein sequence ID" value="PRW61123.1"/>
    <property type="molecule type" value="Genomic_DNA"/>
</dbReference>
<dbReference type="InterPro" id="IPR001005">
    <property type="entry name" value="SANT/Myb"/>
</dbReference>
<feature type="region of interest" description="Disordered" evidence="1">
    <location>
        <begin position="102"/>
        <end position="128"/>
    </location>
</feature>
<evidence type="ECO:0000313" key="4">
    <source>
        <dbReference type="Proteomes" id="UP000239899"/>
    </source>
</evidence>
<accession>A0A2P6U490</accession>
<dbReference type="InterPro" id="IPR009057">
    <property type="entry name" value="Homeodomain-like_sf"/>
</dbReference>
<evidence type="ECO:0000256" key="2">
    <source>
        <dbReference type="SAM" id="SignalP"/>
    </source>
</evidence>
<comment type="caution">
    <text evidence="3">The sequence shown here is derived from an EMBL/GenBank/DDBJ whole genome shotgun (WGS) entry which is preliminary data.</text>
</comment>
<protein>
    <submittedName>
        <fullName evidence="3">Uncharacterized protein</fullName>
    </submittedName>
</protein>
<dbReference type="SUPFAM" id="SSF46689">
    <property type="entry name" value="Homeodomain-like"/>
    <property type="match status" value="1"/>
</dbReference>
<dbReference type="AlphaFoldDB" id="A0A2P6U490"/>
<name>A0A2P6U490_CHLSO</name>
<gene>
    <name evidence="3" type="ORF">C2E21_0608</name>
</gene>
<feature type="signal peptide" evidence="2">
    <location>
        <begin position="1"/>
        <end position="24"/>
    </location>
</feature>
<keyword evidence="4" id="KW-1185">Reference proteome</keyword>
<evidence type="ECO:0000313" key="3">
    <source>
        <dbReference type="EMBL" id="PRW61123.1"/>
    </source>
</evidence>
<dbReference type="Gene3D" id="1.10.10.60">
    <property type="entry name" value="Homeodomain-like"/>
    <property type="match status" value="1"/>
</dbReference>
<dbReference type="PANTHER" id="PTHR14000:SF1">
    <property type="entry name" value="HISTONE H2A DEUBIQUITINASE (DUF3755)"/>
    <property type="match status" value="1"/>
</dbReference>
<dbReference type="InterPro" id="IPR022228">
    <property type="entry name" value="DUF3755"/>
</dbReference>
<reference evidence="3 4" key="1">
    <citation type="journal article" date="2018" name="Plant J.">
        <title>Genome sequences of Chlorella sorokiniana UTEX 1602 and Micractinium conductrix SAG 241.80: implications to maltose excretion by a green alga.</title>
        <authorList>
            <person name="Arriola M.B."/>
            <person name="Velmurugan N."/>
            <person name="Zhang Y."/>
            <person name="Plunkett M.H."/>
            <person name="Hondzo H."/>
            <person name="Barney B.M."/>
        </authorList>
    </citation>
    <scope>NUCLEOTIDE SEQUENCE [LARGE SCALE GENOMIC DNA]</scope>
    <source>
        <strain evidence="4">UTEX 1602</strain>
    </source>
</reference>
<dbReference type="Pfam" id="PF12579">
    <property type="entry name" value="DUF3755"/>
    <property type="match status" value="1"/>
</dbReference>
<feature type="compositionally biased region" description="Low complexity" evidence="1">
    <location>
        <begin position="110"/>
        <end position="128"/>
    </location>
</feature>
<dbReference type="Proteomes" id="UP000239899">
    <property type="component" value="Unassembled WGS sequence"/>
</dbReference>
<dbReference type="OrthoDB" id="19768at2759"/>
<feature type="chain" id="PRO_5015192429" evidence="2">
    <location>
        <begin position="25"/>
        <end position="268"/>
    </location>
</feature>
<keyword evidence="2" id="KW-0732">Signal</keyword>
<evidence type="ECO:0000256" key="1">
    <source>
        <dbReference type="SAM" id="MobiDB-lite"/>
    </source>
</evidence>